<dbReference type="Pfam" id="PF00582">
    <property type="entry name" value="Usp"/>
    <property type="match status" value="2"/>
</dbReference>
<accession>A0ABN3A125</accession>
<dbReference type="PANTHER" id="PTHR46268">
    <property type="entry name" value="STRESS RESPONSE PROTEIN NHAX"/>
    <property type="match status" value="1"/>
</dbReference>
<dbReference type="PANTHER" id="PTHR46268:SF6">
    <property type="entry name" value="UNIVERSAL STRESS PROTEIN UP12"/>
    <property type="match status" value="1"/>
</dbReference>
<dbReference type="Proteomes" id="UP001501771">
    <property type="component" value="Unassembled WGS sequence"/>
</dbReference>
<organism evidence="3 4">
    <name type="scientific">Nocardioides koreensis</name>
    <dbReference type="NCBI Taxonomy" id="433651"/>
    <lineage>
        <taxon>Bacteria</taxon>
        <taxon>Bacillati</taxon>
        <taxon>Actinomycetota</taxon>
        <taxon>Actinomycetes</taxon>
        <taxon>Propionibacteriales</taxon>
        <taxon>Nocardioidaceae</taxon>
        <taxon>Nocardioides</taxon>
    </lineage>
</organism>
<evidence type="ECO:0000259" key="2">
    <source>
        <dbReference type="Pfam" id="PF00582"/>
    </source>
</evidence>
<dbReference type="SUPFAM" id="SSF52402">
    <property type="entry name" value="Adenine nucleotide alpha hydrolases-like"/>
    <property type="match status" value="2"/>
</dbReference>
<evidence type="ECO:0000313" key="3">
    <source>
        <dbReference type="EMBL" id="GAA2151704.1"/>
    </source>
</evidence>
<comment type="caution">
    <text evidence="3">The sequence shown here is derived from an EMBL/GenBank/DDBJ whole genome shotgun (WGS) entry which is preliminary data.</text>
</comment>
<dbReference type="Gene3D" id="3.40.50.620">
    <property type="entry name" value="HUPs"/>
    <property type="match status" value="2"/>
</dbReference>
<dbReference type="InterPro" id="IPR006015">
    <property type="entry name" value="Universal_stress_UspA"/>
</dbReference>
<sequence length="313" mass="33768">MGVQLKAPVVVGVDGTQQGLHAVQFAVAEAQRVGCGVRLVHALPDLSATSPIVPMAGYETFDQVAQKIMREAEQAARTAWDGMVPLEKVIRTGGRVHVLVQESEGARMVVLGHRDRQLLGRVFTASTSTGVASRARCPVVCIPTVWLAAADHRHVVVGVEDPDHAYEVLSHAFVAASTRKARLRVLHTWKLQRPYDDVVVGQREADRWTASLTERLRSALRELRSAYPEVVVDIDVRHQDPAAALLGATEGADLLVIGRRGHGAPIGLPMGSTARAMIRESRCPVEITPLHPASLDTSTADLALVADELSPQT</sequence>
<feature type="domain" description="UspA" evidence="2">
    <location>
        <begin position="9"/>
        <end position="143"/>
    </location>
</feature>
<evidence type="ECO:0000313" key="4">
    <source>
        <dbReference type="Proteomes" id="UP001501771"/>
    </source>
</evidence>
<dbReference type="PRINTS" id="PR01438">
    <property type="entry name" value="UNVRSLSTRESS"/>
</dbReference>
<dbReference type="InterPro" id="IPR006016">
    <property type="entry name" value="UspA"/>
</dbReference>
<comment type="similarity">
    <text evidence="1">Belongs to the universal stress protein A family.</text>
</comment>
<keyword evidence="4" id="KW-1185">Reference proteome</keyword>
<dbReference type="InterPro" id="IPR014729">
    <property type="entry name" value="Rossmann-like_a/b/a_fold"/>
</dbReference>
<protein>
    <submittedName>
        <fullName evidence="3">Universal stress protein</fullName>
    </submittedName>
</protein>
<name>A0ABN3A125_9ACTN</name>
<reference evidence="3 4" key="1">
    <citation type="journal article" date="2019" name="Int. J. Syst. Evol. Microbiol.">
        <title>The Global Catalogue of Microorganisms (GCM) 10K type strain sequencing project: providing services to taxonomists for standard genome sequencing and annotation.</title>
        <authorList>
            <consortium name="The Broad Institute Genomics Platform"/>
            <consortium name="The Broad Institute Genome Sequencing Center for Infectious Disease"/>
            <person name="Wu L."/>
            <person name="Ma J."/>
        </authorList>
    </citation>
    <scope>NUCLEOTIDE SEQUENCE [LARGE SCALE GENOMIC DNA]</scope>
    <source>
        <strain evidence="3 4">JCM 16022</strain>
    </source>
</reference>
<evidence type="ECO:0000256" key="1">
    <source>
        <dbReference type="ARBA" id="ARBA00008791"/>
    </source>
</evidence>
<dbReference type="EMBL" id="BAAAQR010000011">
    <property type="protein sequence ID" value="GAA2151704.1"/>
    <property type="molecule type" value="Genomic_DNA"/>
</dbReference>
<dbReference type="RefSeq" id="WP_344155001.1">
    <property type="nucleotide sequence ID" value="NZ_BAAAQR010000011.1"/>
</dbReference>
<feature type="domain" description="UspA" evidence="2">
    <location>
        <begin position="153"/>
        <end position="286"/>
    </location>
</feature>
<gene>
    <name evidence="3" type="ORF">GCM10009844_34230</name>
</gene>
<proteinExistence type="inferred from homology"/>